<dbReference type="InterPro" id="IPR029044">
    <property type="entry name" value="Nucleotide-diphossugar_trans"/>
</dbReference>
<proteinExistence type="predicted"/>
<dbReference type="RefSeq" id="WP_021537014.1">
    <property type="nucleotide sequence ID" value="NZ_QONN01000037.1"/>
</dbReference>
<dbReference type="SUPFAM" id="SSF53448">
    <property type="entry name" value="Nucleotide-diphospho-sugar transferases"/>
    <property type="match status" value="1"/>
</dbReference>
<dbReference type="Proteomes" id="UP000254454">
    <property type="component" value="Unassembled WGS sequence"/>
</dbReference>
<evidence type="ECO:0000313" key="2">
    <source>
        <dbReference type="Proteomes" id="UP000254454"/>
    </source>
</evidence>
<dbReference type="AlphaFoldDB" id="A0A370VCF3"/>
<gene>
    <name evidence="1" type="ORF">C4A13_00863</name>
</gene>
<accession>A0A370VCF3</accession>
<protein>
    <submittedName>
        <fullName evidence="1">Uncharacterized protein</fullName>
    </submittedName>
</protein>
<name>A0A370VCF3_9ESCH</name>
<dbReference type="EMBL" id="QONO01000014">
    <property type="protein sequence ID" value="RDR29067.1"/>
    <property type="molecule type" value="Genomic_DNA"/>
</dbReference>
<evidence type="ECO:0000313" key="1">
    <source>
        <dbReference type="EMBL" id="RDR29067.1"/>
    </source>
</evidence>
<sequence length="239" mass="27010">MLIVSVLRCGKDFTPKHAQWLHKQFGSMPSICLTDAGSIDGVNTAPLLFDWPGWWSKMELFNPNHPVIGNHDILYFDIDVVITGKLDIFTKAKNFTMLREFNHHDRVNSSIMMIPVSAKTKIWEEFTANPEQIMQECKTEDKWGDQGFIGSVTKPDLWQDIIPDAIKSYKCDIATKSMIGYNPDLASKSATGKVPDSVSVVCFHGSPRPWRTGFNWVPSFSLKDTLYGKVKNLKLKVKG</sequence>
<dbReference type="Gene3D" id="3.90.550.10">
    <property type="entry name" value="Spore Coat Polysaccharide Biosynthesis Protein SpsA, Chain A"/>
    <property type="match status" value="1"/>
</dbReference>
<reference evidence="1 2" key="1">
    <citation type="submission" date="2018-06" db="EMBL/GenBank/DDBJ databases">
        <title>Recombination Drives Gene Content and Phenotype Evolution in Wild Type E. coli Strains.</title>
        <authorList>
            <person name="Field C.M."/>
            <person name="Silander O.K."/>
            <person name="Van Nimwegen E."/>
        </authorList>
    </citation>
    <scope>NUCLEOTIDE SEQUENCE [LARGE SCALE GENOMIC DNA]</scope>
    <source>
        <strain evidence="1 2">SC344</strain>
    </source>
</reference>
<organism evidence="1 2">
    <name type="scientific">Escherichia marmotae</name>
    <dbReference type="NCBI Taxonomy" id="1499973"/>
    <lineage>
        <taxon>Bacteria</taxon>
        <taxon>Pseudomonadati</taxon>
        <taxon>Pseudomonadota</taxon>
        <taxon>Gammaproteobacteria</taxon>
        <taxon>Enterobacterales</taxon>
        <taxon>Enterobacteriaceae</taxon>
        <taxon>Escherichia</taxon>
    </lineage>
</organism>
<comment type="caution">
    <text evidence="1">The sequence shown here is derived from an EMBL/GenBank/DDBJ whole genome shotgun (WGS) entry which is preliminary data.</text>
</comment>